<keyword evidence="1" id="KW-1133">Transmembrane helix</keyword>
<dbReference type="KEGG" id="pmet:G4Y79_22085"/>
<dbReference type="AlphaFoldDB" id="A0A7S8E8J3"/>
<feature type="transmembrane region" description="Helical" evidence="1">
    <location>
        <begin position="50"/>
        <end position="70"/>
    </location>
</feature>
<protein>
    <submittedName>
        <fullName evidence="2">Uncharacterized protein</fullName>
    </submittedName>
</protein>
<sequence>MLGIIIIAVILSVFGTVELIGSCYDPAWYRKWSGSYERLMLGDKTVRSMGFVMGALFTAIGLSLGIGVVIEVGHNWAGILGLSITLVFAQITYTISGATLFAAPKARLAYRRNKR</sequence>
<reference evidence="2 3" key="1">
    <citation type="submission" date="2020-02" db="EMBL/GenBank/DDBJ databases">
        <authorList>
            <person name="Zheng R.K."/>
            <person name="Sun C.M."/>
        </authorList>
    </citation>
    <scope>NUCLEOTIDE SEQUENCE [LARGE SCALE GENOMIC DNA]</scope>
    <source>
        <strain evidence="3">rifampicinis</strain>
    </source>
</reference>
<evidence type="ECO:0000313" key="3">
    <source>
        <dbReference type="Proteomes" id="UP000594468"/>
    </source>
</evidence>
<dbReference type="Proteomes" id="UP000594468">
    <property type="component" value="Chromosome"/>
</dbReference>
<feature type="transmembrane region" description="Helical" evidence="1">
    <location>
        <begin position="76"/>
        <end position="103"/>
    </location>
</feature>
<gene>
    <name evidence="2" type="ORF">G4Y79_22085</name>
</gene>
<proteinExistence type="predicted"/>
<keyword evidence="1" id="KW-0472">Membrane</keyword>
<keyword evidence="3" id="KW-1185">Reference proteome</keyword>
<dbReference type="RefSeq" id="WP_195170411.1">
    <property type="nucleotide sequence ID" value="NZ_CP062983.1"/>
</dbReference>
<accession>A0A7S8E8J3</accession>
<feature type="transmembrane region" description="Helical" evidence="1">
    <location>
        <begin position="6"/>
        <end position="29"/>
    </location>
</feature>
<organism evidence="2 3">
    <name type="scientific">Phototrophicus methaneseepsis</name>
    <dbReference type="NCBI Taxonomy" id="2710758"/>
    <lineage>
        <taxon>Bacteria</taxon>
        <taxon>Bacillati</taxon>
        <taxon>Chloroflexota</taxon>
        <taxon>Candidatus Thermofontia</taxon>
        <taxon>Phototrophicales</taxon>
        <taxon>Phototrophicaceae</taxon>
        <taxon>Phototrophicus</taxon>
    </lineage>
</organism>
<evidence type="ECO:0000313" key="2">
    <source>
        <dbReference type="EMBL" id="QPC82342.1"/>
    </source>
</evidence>
<evidence type="ECO:0000256" key="1">
    <source>
        <dbReference type="SAM" id="Phobius"/>
    </source>
</evidence>
<keyword evidence="1" id="KW-0812">Transmembrane</keyword>
<name>A0A7S8E8J3_9CHLR</name>
<dbReference type="EMBL" id="CP062983">
    <property type="protein sequence ID" value="QPC82342.1"/>
    <property type="molecule type" value="Genomic_DNA"/>
</dbReference>